<reference evidence="1 2" key="1">
    <citation type="journal article" date="2018" name="Sci. Rep.">
        <title>Genomic signatures of local adaptation to the degree of environmental predictability in rotifers.</title>
        <authorList>
            <person name="Franch-Gras L."/>
            <person name="Hahn C."/>
            <person name="Garcia-Roger E.M."/>
            <person name="Carmona M.J."/>
            <person name="Serra M."/>
            <person name="Gomez A."/>
        </authorList>
    </citation>
    <scope>NUCLEOTIDE SEQUENCE [LARGE SCALE GENOMIC DNA]</scope>
    <source>
        <strain evidence="1">HYR1</strain>
    </source>
</reference>
<dbReference type="AlphaFoldDB" id="A0A3M7PVM8"/>
<evidence type="ECO:0000313" key="1">
    <source>
        <dbReference type="EMBL" id="RNA03014.1"/>
    </source>
</evidence>
<dbReference type="EMBL" id="REGN01008683">
    <property type="protein sequence ID" value="RNA03014.1"/>
    <property type="molecule type" value="Genomic_DNA"/>
</dbReference>
<comment type="caution">
    <text evidence="1">The sequence shown here is derived from an EMBL/GenBank/DDBJ whole genome shotgun (WGS) entry which is preliminary data.</text>
</comment>
<name>A0A3M7PVM8_BRAPC</name>
<evidence type="ECO:0000313" key="2">
    <source>
        <dbReference type="Proteomes" id="UP000276133"/>
    </source>
</evidence>
<gene>
    <name evidence="1" type="ORF">BpHYR1_014595</name>
</gene>
<dbReference type="Proteomes" id="UP000276133">
    <property type="component" value="Unassembled WGS sequence"/>
</dbReference>
<protein>
    <submittedName>
        <fullName evidence="1">Uncharacterized protein</fullName>
    </submittedName>
</protein>
<keyword evidence="2" id="KW-1185">Reference proteome</keyword>
<sequence>MLEPFKSSLRICWTSRLWRLDCPGDLMRTRLSTSCDMCLTCSCRSMIFSLSMLPTSSGVDCFTISSTKFPSLKIWVLISLVSSVQRSNVTSSLVVDLSSSLVWSIITESTISTASSKSLISLLGSTSRAIDAPLTISIFSPSKLTGSDRPALIVPIFISWILVSSSVDSSPLELIVCLAVLATLSKKLCIESMLSSESDVYKMDLVIMINFKLFGKACWTYLFDYEPMLKFFAPIHLYTSYIKKC</sequence>
<organism evidence="1 2">
    <name type="scientific">Brachionus plicatilis</name>
    <name type="common">Marine rotifer</name>
    <name type="synonym">Brachionus muelleri</name>
    <dbReference type="NCBI Taxonomy" id="10195"/>
    <lineage>
        <taxon>Eukaryota</taxon>
        <taxon>Metazoa</taxon>
        <taxon>Spiralia</taxon>
        <taxon>Gnathifera</taxon>
        <taxon>Rotifera</taxon>
        <taxon>Eurotatoria</taxon>
        <taxon>Monogononta</taxon>
        <taxon>Pseudotrocha</taxon>
        <taxon>Ploima</taxon>
        <taxon>Brachionidae</taxon>
        <taxon>Brachionus</taxon>
    </lineage>
</organism>
<proteinExistence type="predicted"/>
<accession>A0A3M7PVM8</accession>